<evidence type="ECO:0000256" key="12">
    <source>
        <dbReference type="ARBA" id="ARBA00023136"/>
    </source>
</evidence>
<evidence type="ECO:0000256" key="6">
    <source>
        <dbReference type="ARBA" id="ARBA00022692"/>
    </source>
</evidence>
<comment type="subcellular location">
    <subcellularLocation>
        <location evidence="2">Cell membrane</location>
        <topology evidence="2">Multi-pass membrane protein</topology>
    </subcellularLocation>
</comment>
<comment type="similarity">
    <text evidence="3">Belongs to the peptidase M50B family.</text>
</comment>
<evidence type="ECO:0000313" key="15">
    <source>
        <dbReference type="EMBL" id="OGM79532.1"/>
    </source>
</evidence>
<keyword evidence="7" id="KW-0479">Metal-binding</keyword>
<protein>
    <recommendedName>
        <fullName evidence="14">Peptidase M50 domain-containing protein</fullName>
    </recommendedName>
</protein>
<dbReference type="GO" id="GO:0046872">
    <property type="term" value="F:metal ion binding"/>
    <property type="evidence" value="ECO:0007669"/>
    <property type="project" value="UniProtKB-KW"/>
</dbReference>
<dbReference type="EMBL" id="MGHY01000013">
    <property type="protein sequence ID" value="OGM79532.1"/>
    <property type="molecule type" value="Genomic_DNA"/>
</dbReference>
<comment type="cofactor">
    <cofactor evidence="1">
        <name>Zn(2+)</name>
        <dbReference type="ChEBI" id="CHEBI:29105"/>
    </cofactor>
</comment>
<comment type="caution">
    <text evidence="15">The sequence shown here is derived from an EMBL/GenBank/DDBJ whole genome shotgun (WGS) entry which is preliminary data.</text>
</comment>
<feature type="domain" description="Peptidase M50" evidence="14">
    <location>
        <begin position="128"/>
        <end position="181"/>
    </location>
</feature>
<gene>
    <name evidence="15" type="ORF">A2382_00020</name>
</gene>
<dbReference type="GO" id="GO:0005886">
    <property type="term" value="C:plasma membrane"/>
    <property type="evidence" value="ECO:0007669"/>
    <property type="project" value="UniProtKB-SubCell"/>
</dbReference>
<dbReference type="Proteomes" id="UP000178999">
    <property type="component" value="Unassembled WGS sequence"/>
</dbReference>
<keyword evidence="9" id="KW-0862">Zinc</keyword>
<keyword evidence="8" id="KW-0378">Hydrolase</keyword>
<organism evidence="15 16">
    <name type="scientific">Candidatus Woesebacteria bacterium RIFOXYB1_FULL_38_16</name>
    <dbReference type="NCBI Taxonomy" id="1802538"/>
    <lineage>
        <taxon>Bacteria</taxon>
        <taxon>Candidatus Woeseibacteriota</taxon>
    </lineage>
</organism>
<evidence type="ECO:0000256" key="8">
    <source>
        <dbReference type="ARBA" id="ARBA00022801"/>
    </source>
</evidence>
<name>A0A1F8CTC8_9BACT</name>
<dbReference type="Pfam" id="PF02163">
    <property type="entry name" value="Peptidase_M50"/>
    <property type="match status" value="1"/>
</dbReference>
<evidence type="ECO:0000256" key="1">
    <source>
        <dbReference type="ARBA" id="ARBA00001947"/>
    </source>
</evidence>
<keyword evidence="10 13" id="KW-1133">Transmembrane helix</keyword>
<evidence type="ECO:0000256" key="7">
    <source>
        <dbReference type="ARBA" id="ARBA00022723"/>
    </source>
</evidence>
<accession>A0A1F8CTC8</accession>
<dbReference type="InterPro" id="IPR052348">
    <property type="entry name" value="Metallopeptidase_M50B"/>
</dbReference>
<feature type="transmembrane region" description="Helical" evidence="13">
    <location>
        <begin position="12"/>
        <end position="32"/>
    </location>
</feature>
<keyword evidence="5" id="KW-0645">Protease</keyword>
<dbReference type="STRING" id="1802538.A2382_00020"/>
<feature type="transmembrane region" description="Helical" evidence="13">
    <location>
        <begin position="123"/>
        <end position="144"/>
    </location>
</feature>
<dbReference type="InterPro" id="IPR044537">
    <property type="entry name" value="Rip2-like"/>
</dbReference>
<keyword evidence="11" id="KW-0482">Metalloprotease</keyword>
<evidence type="ECO:0000256" key="2">
    <source>
        <dbReference type="ARBA" id="ARBA00004651"/>
    </source>
</evidence>
<dbReference type="CDD" id="cd06158">
    <property type="entry name" value="S2P-M50_like_1"/>
    <property type="match status" value="1"/>
</dbReference>
<keyword evidence="6 13" id="KW-0812">Transmembrane</keyword>
<proteinExistence type="inferred from homology"/>
<evidence type="ECO:0000256" key="3">
    <source>
        <dbReference type="ARBA" id="ARBA00007931"/>
    </source>
</evidence>
<feature type="transmembrane region" description="Helical" evidence="13">
    <location>
        <begin position="91"/>
        <end position="111"/>
    </location>
</feature>
<evidence type="ECO:0000259" key="14">
    <source>
        <dbReference type="Pfam" id="PF02163"/>
    </source>
</evidence>
<evidence type="ECO:0000256" key="11">
    <source>
        <dbReference type="ARBA" id="ARBA00023049"/>
    </source>
</evidence>
<dbReference type="GO" id="GO:0008237">
    <property type="term" value="F:metallopeptidase activity"/>
    <property type="evidence" value="ECO:0007669"/>
    <property type="project" value="UniProtKB-KW"/>
</dbReference>
<keyword evidence="12 13" id="KW-0472">Membrane</keyword>
<dbReference type="AlphaFoldDB" id="A0A1F8CTC8"/>
<reference evidence="15 16" key="1">
    <citation type="journal article" date="2016" name="Nat. Commun.">
        <title>Thousands of microbial genomes shed light on interconnected biogeochemical processes in an aquifer system.</title>
        <authorList>
            <person name="Anantharaman K."/>
            <person name="Brown C.T."/>
            <person name="Hug L.A."/>
            <person name="Sharon I."/>
            <person name="Castelle C.J."/>
            <person name="Probst A.J."/>
            <person name="Thomas B.C."/>
            <person name="Singh A."/>
            <person name="Wilkins M.J."/>
            <person name="Karaoz U."/>
            <person name="Brodie E.L."/>
            <person name="Williams K.H."/>
            <person name="Hubbard S.S."/>
            <person name="Banfield J.F."/>
        </authorList>
    </citation>
    <scope>NUCLEOTIDE SEQUENCE [LARGE SCALE GENOMIC DNA]</scope>
</reference>
<feature type="transmembrane region" description="Helical" evidence="13">
    <location>
        <begin position="176"/>
        <end position="205"/>
    </location>
</feature>
<sequence length="215" mass="23559">MLNTILTNPLAFIIWLAALVVAITVHEFAHAWTAVRLGDPTPKIQGRLTLNPMAHLDPLGTLMLVLVRFGWGKPVQFDPYNLENPRRDAAIISLAGPFSNLVLASFLSLIYRISLMPFSGIGFLGAIIPSFIFLNVVLAVFNLLPIHPLDGGKIIVGLLPPRAAAQVDLFLKQYGVFLLIILIFPIFGGSSFVLTFLSPIINFLLKIYLPGSLFV</sequence>
<dbReference type="PANTHER" id="PTHR35864:SF1">
    <property type="entry name" value="ZINC METALLOPROTEASE YWHC-RELATED"/>
    <property type="match status" value="1"/>
</dbReference>
<dbReference type="InterPro" id="IPR008915">
    <property type="entry name" value="Peptidase_M50"/>
</dbReference>
<evidence type="ECO:0000256" key="5">
    <source>
        <dbReference type="ARBA" id="ARBA00022670"/>
    </source>
</evidence>
<dbReference type="GO" id="GO:0006508">
    <property type="term" value="P:proteolysis"/>
    <property type="evidence" value="ECO:0007669"/>
    <property type="project" value="UniProtKB-KW"/>
</dbReference>
<dbReference type="PANTHER" id="PTHR35864">
    <property type="entry name" value="ZINC METALLOPROTEASE MJ0611-RELATED"/>
    <property type="match status" value="1"/>
</dbReference>
<evidence type="ECO:0000313" key="16">
    <source>
        <dbReference type="Proteomes" id="UP000178999"/>
    </source>
</evidence>
<keyword evidence="4" id="KW-1003">Cell membrane</keyword>
<evidence type="ECO:0000256" key="4">
    <source>
        <dbReference type="ARBA" id="ARBA00022475"/>
    </source>
</evidence>
<evidence type="ECO:0000256" key="10">
    <source>
        <dbReference type="ARBA" id="ARBA00022989"/>
    </source>
</evidence>
<evidence type="ECO:0000256" key="9">
    <source>
        <dbReference type="ARBA" id="ARBA00022833"/>
    </source>
</evidence>
<evidence type="ECO:0000256" key="13">
    <source>
        <dbReference type="SAM" id="Phobius"/>
    </source>
</evidence>